<dbReference type="Proteomes" id="UP001562425">
    <property type="component" value="Unassembled WGS sequence"/>
</dbReference>
<dbReference type="EMBL" id="JBEHCU010012958">
    <property type="protein sequence ID" value="KAL1374890.1"/>
    <property type="molecule type" value="Genomic_DNA"/>
</dbReference>
<proteinExistence type="predicted"/>
<organism evidence="1 2">
    <name type="scientific">Culex pipiens pipiens</name>
    <name type="common">Northern house mosquito</name>
    <dbReference type="NCBI Taxonomy" id="38569"/>
    <lineage>
        <taxon>Eukaryota</taxon>
        <taxon>Metazoa</taxon>
        <taxon>Ecdysozoa</taxon>
        <taxon>Arthropoda</taxon>
        <taxon>Hexapoda</taxon>
        <taxon>Insecta</taxon>
        <taxon>Pterygota</taxon>
        <taxon>Neoptera</taxon>
        <taxon>Endopterygota</taxon>
        <taxon>Diptera</taxon>
        <taxon>Nematocera</taxon>
        <taxon>Culicoidea</taxon>
        <taxon>Culicidae</taxon>
        <taxon>Culicinae</taxon>
        <taxon>Culicini</taxon>
        <taxon>Culex</taxon>
        <taxon>Culex</taxon>
    </lineage>
</organism>
<reference evidence="1 2" key="1">
    <citation type="submission" date="2024-05" db="EMBL/GenBank/DDBJ databases">
        <title>Culex pipiens pipiens assembly and annotation.</title>
        <authorList>
            <person name="Alout H."/>
            <person name="Durand T."/>
        </authorList>
    </citation>
    <scope>NUCLEOTIDE SEQUENCE [LARGE SCALE GENOMIC DNA]</scope>
    <source>
        <strain evidence="1">HA-2024</strain>
        <tissue evidence="1">Whole body</tissue>
    </source>
</reference>
<accession>A0ABD1CET1</accession>
<feature type="non-terminal residue" evidence="1">
    <location>
        <position position="1"/>
    </location>
</feature>
<dbReference type="AlphaFoldDB" id="A0ABD1CET1"/>
<name>A0ABD1CET1_CULPP</name>
<protein>
    <submittedName>
        <fullName evidence="1">Uncharacterized protein</fullName>
    </submittedName>
</protein>
<sequence length="40" mass="4373">QQVSNQLKCKENTTKTSVNYGEKILVDSGMVHVPNKAVLA</sequence>
<gene>
    <name evidence="1" type="ORF">pipiens_017834</name>
</gene>
<evidence type="ECO:0000313" key="2">
    <source>
        <dbReference type="Proteomes" id="UP001562425"/>
    </source>
</evidence>
<evidence type="ECO:0000313" key="1">
    <source>
        <dbReference type="EMBL" id="KAL1374890.1"/>
    </source>
</evidence>
<keyword evidence="2" id="KW-1185">Reference proteome</keyword>
<comment type="caution">
    <text evidence="1">The sequence shown here is derived from an EMBL/GenBank/DDBJ whole genome shotgun (WGS) entry which is preliminary data.</text>
</comment>